<protein>
    <submittedName>
        <fullName evidence="7">Penicillin acylase family protein</fullName>
    </submittedName>
</protein>
<feature type="signal peptide" evidence="6">
    <location>
        <begin position="1"/>
        <end position="18"/>
    </location>
</feature>
<dbReference type="RefSeq" id="WP_152761516.1">
    <property type="nucleotide sequence ID" value="NZ_WHLY01000002.1"/>
</dbReference>
<dbReference type="GO" id="GO:0017000">
    <property type="term" value="P:antibiotic biosynthetic process"/>
    <property type="evidence" value="ECO:0007669"/>
    <property type="project" value="InterPro"/>
</dbReference>
<organism evidence="7 8">
    <name type="scientific">Salmonirosea aquatica</name>
    <dbReference type="NCBI Taxonomy" id="2654236"/>
    <lineage>
        <taxon>Bacteria</taxon>
        <taxon>Pseudomonadati</taxon>
        <taxon>Bacteroidota</taxon>
        <taxon>Cytophagia</taxon>
        <taxon>Cytophagales</taxon>
        <taxon>Spirosomataceae</taxon>
        <taxon>Salmonirosea</taxon>
    </lineage>
</organism>
<evidence type="ECO:0000313" key="7">
    <source>
        <dbReference type="EMBL" id="MPR34907.1"/>
    </source>
</evidence>
<feature type="chain" id="PRO_5028975214" evidence="6">
    <location>
        <begin position="19"/>
        <end position="797"/>
    </location>
</feature>
<comment type="cofactor">
    <cofactor evidence="5">
        <name>Ca(2+)</name>
        <dbReference type="ChEBI" id="CHEBI:29108"/>
    </cofactor>
    <text evidence="5">Binds 1 Ca(2+) ion per dimer.</text>
</comment>
<keyword evidence="8" id="KW-1185">Reference proteome</keyword>
<evidence type="ECO:0000256" key="6">
    <source>
        <dbReference type="SAM" id="SignalP"/>
    </source>
</evidence>
<evidence type="ECO:0000313" key="8">
    <source>
        <dbReference type="Proteomes" id="UP000479293"/>
    </source>
</evidence>
<keyword evidence="2" id="KW-0378">Hydrolase</keyword>
<dbReference type="InterPro" id="IPR029055">
    <property type="entry name" value="Ntn_hydrolases_N"/>
</dbReference>
<dbReference type="SUPFAM" id="SSF56235">
    <property type="entry name" value="N-terminal nucleophile aminohydrolases (Ntn hydrolases)"/>
    <property type="match status" value="1"/>
</dbReference>
<accession>A0A7C9FDN5</accession>
<comment type="similarity">
    <text evidence="1">Belongs to the peptidase S45 family.</text>
</comment>
<evidence type="ECO:0000256" key="2">
    <source>
        <dbReference type="ARBA" id="ARBA00022801"/>
    </source>
</evidence>
<name>A0A7C9FDN5_9BACT</name>
<evidence type="ECO:0000256" key="1">
    <source>
        <dbReference type="ARBA" id="ARBA00006586"/>
    </source>
</evidence>
<proteinExistence type="inferred from homology"/>
<keyword evidence="3" id="KW-0865">Zymogen</keyword>
<dbReference type="Gene3D" id="3.60.20.10">
    <property type="entry name" value="Glutamine Phosphoribosylpyrophosphate, subunit 1, domain 1"/>
    <property type="match status" value="1"/>
</dbReference>
<dbReference type="InterPro" id="IPR002692">
    <property type="entry name" value="S45"/>
</dbReference>
<feature type="active site" description="Nucleophile" evidence="4">
    <location>
        <position position="263"/>
    </location>
</feature>
<gene>
    <name evidence="7" type="ORF">GBK04_16490</name>
</gene>
<keyword evidence="5" id="KW-0106">Calcium</keyword>
<dbReference type="Proteomes" id="UP000479293">
    <property type="component" value="Unassembled WGS sequence"/>
</dbReference>
<feature type="binding site" evidence="5">
    <location>
        <position position="171"/>
    </location>
    <ligand>
        <name>Ca(2+)</name>
        <dbReference type="ChEBI" id="CHEBI:29108"/>
    </ligand>
</feature>
<evidence type="ECO:0000256" key="5">
    <source>
        <dbReference type="PIRSR" id="PIRSR001227-2"/>
    </source>
</evidence>
<keyword evidence="6" id="KW-0732">Signal</keyword>
<dbReference type="PANTHER" id="PTHR34218:SF4">
    <property type="entry name" value="ACYL-HOMOSERINE LACTONE ACYLASE QUIP"/>
    <property type="match status" value="1"/>
</dbReference>
<dbReference type="InterPro" id="IPR043146">
    <property type="entry name" value="Penicillin_amidase_N_B-knob"/>
</dbReference>
<feature type="binding site" evidence="5">
    <location>
        <position position="335"/>
    </location>
    <ligand>
        <name>Ca(2+)</name>
        <dbReference type="ChEBI" id="CHEBI:29108"/>
    </ligand>
</feature>
<comment type="caution">
    <text evidence="7">The sequence shown here is derived from an EMBL/GenBank/DDBJ whole genome shotgun (WGS) entry which is preliminary data.</text>
</comment>
<dbReference type="InterPro" id="IPR043147">
    <property type="entry name" value="Penicillin_amidase_A-knob"/>
</dbReference>
<dbReference type="Gene3D" id="1.10.1400.10">
    <property type="match status" value="1"/>
</dbReference>
<dbReference type="EMBL" id="WHLY01000002">
    <property type="protein sequence ID" value="MPR34907.1"/>
    <property type="molecule type" value="Genomic_DNA"/>
</dbReference>
<dbReference type="PIRSF" id="PIRSF001227">
    <property type="entry name" value="Pen_acylase"/>
    <property type="match status" value="1"/>
</dbReference>
<dbReference type="InterPro" id="IPR014395">
    <property type="entry name" value="Pen/GL7ACA/AHL_acylase"/>
</dbReference>
<dbReference type="AlphaFoldDB" id="A0A7C9FDN5"/>
<evidence type="ECO:0000256" key="3">
    <source>
        <dbReference type="ARBA" id="ARBA00023145"/>
    </source>
</evidence>
<dbReference type="Pfam" id="PF01804">
    <property type="entry name" value="Penicil_amidase"/>
    <property type="match status" value="1"/>
</dbReference>
<dbReference type="InterPro" id="IPR023343">
    <property type="entry name" value="Penicillin_amidase_dom1"/>
</dbReference>
<feature type="binding site" evidence="5">
    <location>
        <position position="338"/>
    </location>
    <ligand>
        <name>Ca(2+)</name>
        <dbReference type="ChEBI" id="CHEBI:29108"/>
    </ligand>
</feature>
<dbReference type="Gene3D" id="1.10.439.10">
    <property type="entry name" value="Penicillin Amidohydrolase, domain 1"/>
    <property type="match status" value="1"/>
</dbReference>
<keyword evidence="5" id="KW-0479">Metal-binding</keyword>
<dbReference type="GO" id="GO:0016811">
    <property type="term" value="F:hydrolase activity, acting on carbon-nitrogen (but not peptide) bonds, in linear amides"/>
    <property type="evidence" value="ECO:0007669"/>
    <property type="project" value="InterPro"/>
</dbReference>
<dbReference type="GO" id="GO:0046872">
    <property type="term" value="F:metal ion binding"/>
    <property type="evidence" value="ECO:0007669"/>
    <property type="project" value="UniProtKB-KW"/>
</dbReference>
<evidence type="ECO:0000256" key="4">
    <source>
        <dbReference type="PIRSR" id="PIRSR001227-1"/>
    </source>
</evidence>
<sequence length="797" mass="91124">MRRSGIFLLFLIPLQACFGQTITVKGLQKTVEVFRDQWGVSHIYAQNEHDLFFTQGYVAASDRPFQLEMWRRQATGTVAELMGPSEIKRDIGTKLFRYRGDMEQEMAHYHPHGKAILNAYVEGINAKVVELRADPAHLPFEFKTLNTLPGYWTPEIVVSRHQGLVANVIDELNFGREVHLMGEEKTRELNWFHPTRQAATEPRLTLEKGVDGEALMQDILELYTAHRSPVRFESGDKRSGQIYRKEEFDFQEWYAVEKQYVGSNNWVIDGSLAQSGFPMLANDPHRVIAGPSLRYMIHLNAPGWNVVGAGEPSLPGVSIGHNDYGAWGLTVFETDNEDLYVYETNPANPNQYRYKGQWVNMRILTDSVRVKGQPTQVVQLKYTRHGPVVFEDRGKNKAYAVRAGWLEVGSSPYLASLRMNQARNWDEFREACSYSRLPGENMIWAERTGHIGWQAVGLAPIRPNWSGLVPVPGDGRFEWAGYLPIKQLPHSSDPKEGFIATANNNLISPDFPYRNAIGWEWATPYRAQRIAEVLGSGKRFNLFDFTQLQTDYLSVPARSLVPMLTRLEFDNKEEKEAIERLKNWNYQLEPESIPAAIYAEWENRLREAVYTHVVPEAARPYLKRLSTKLLLDDLIIPSADFGKAPVKIRDELLQTTFRETLTILSQRLGRDQDKWQYGQVANKHIAIRHPLSALVSEEMRKRIDFDPLPRGGYGETVNSTGNSPNQTHGASFRILMDTESWDKTLGINAPGQSGNPDDPHYGDLYERWAKDEYFPIYFSKDKIKAVADRTWTLTPEK</sequence>
<reference evidence="7 8" key="1">
    <citation type="submission" date="2019-10" db="EMBL/GenBank/DDBJ databases">
        <title>Draft Genome Sequence of Cytophagaceae sp. SJW1-29.</title>
        <authorList>
            <person name="Choi A."/>
        </authorList>
    </citation>
    <scope>NUCLEOTIDE SEQUENCE [LARGE SCALE GENOMIC DNA]</scope>
    <source>
        <strain evidence="7 8">SJW1-29</strain>
    </source>
</reference>
<dbReference type="PANTHER" id="PTHR34218">
    <property type="entry name" value="PEPTIDASE S45 PENICILLIN AMIDASE"/>
    <property type="match status" value="1"/>
</dbReference>
<dbReference type="Gene3D" id="2.30.120.10">
    <property type="match status" value="1"/>
</dbReference>
<dbReference type="CDD" id="cd03747">
    <property type="entry name" value="Ntn_PGA_like"/>
    <property type="match status" value="1"/>
</dbReference>